<name>A0AAV2TFI4_CALDB</name>
<evidence type="ECO:0000313" key="2">
    <source>
        <dbReference type="EMBL" id="CAL5135047.1"/>
    </source>
</evidence>
<evidence type="ECO:0000313" key="3">
    <source>
        <dbReference type="Proteomes" id="UP001497525"/>
    </source>
</evidence>
<proteinExistence type="predicted"/>
<gene>
    <name evidence="2" type="ORF">CDAUBV1_LOCUS9119</name>
</gene>
<accession>A0AAV2TFI4</accession>
<dbReference type="Proteomes" id="UP001497525">
    <property type="component" value="Unassembled WGS sequence"/>
</dbReference>
<protein>
    <recommendedName>
        <fullName evidence="4">Cystatin domain-containing protein</fullName>
    </recommendedName>
</protein>
<comment type="caution">
    <text evidence="2">The sequence shown here is derived from an EMBL/GenBank/DDBJ whole genome shotgun (WGS) entry which is preliminary data.</text>
</comment>
<dbReference type="Gene3D" id="3.10.450.10">
    <property type="match status" value="1"/>
</dbReference>
<organism evidence="2 3">
    <name type="scientific">Calicophoron daubneyi</name>
    <name type="common">Rumen fluke</name>
    <name type="synonym">Paramphistomum daubneyi</name>
    <dbReference type="NCBI Taxonomy" id="300641"/>
    <lineage>
        <taxon>Eukaryota</taxon>
        <taxon>Metazoa</taxon>
        <taxon>Spiralia</taxon>
        <taxon>Lophotrochozoa</taxon>
        <taxon>Platyhelminthes</taxon>
        <taxon>Trematoda</taxon>
        <taxon>Digenea</taxon>
        <taxon>Plagiorchiida</taxon>
        <taxon>Pronocephalata</taxon>
        <taxon>Paramphistomoidea</taxon>
        <taxon>Paramphistomidae</taxon>
        <taxon>Calicophoron</taxon>
    </lineage>
</organism>
<feature type="signal peptide" evidence="1">
    <location>
        <begin position="1"/>
        <end position="19"/>
    </location>
</feature>
<reference evidence="2" key="1">
    <citation type="submission" date="2024-06" db="EMBL/GenBank/DDBJ databases">
        <authorList>
            <person name="Liu X."/>
            <person name="Lenzi L."/>
            <person name="Haldenby T S."/>
            <person name="Uol C."/>
        </authorList>
    </citation>
    <scope>NUCLEOTIDE SEQUENCE</scope>
</reference>
<dbReference type="PROSITE" id="PS00287">
    <property type="entry name" value="CYSTATIN"/>
    <property type="match status" value="1"/>
</dbReference>
<evidence type="ECO:0008006" key="4">
    <source>
        <dbReference type="Google" id="ProtNLM"/>
    </source>
</evidence>
<feature type="chain" id="PRO_5044010814" description="Cystatin domain-containing protein" evidence="1">
    <location>
        <begin position="20"/>
        <end position="110"/>
    </location>
</feature>
<dbReference type="EMBL" id="CAXLJL010000245">
    <property type="protein sequence ID" value="CAL5135047.1"/>
    <property type="molecule type" value="Genomic_DNA"/>
</dbReference>
<dbReference type="AlphaFoldDB" id="A0AAV2TFI4"/>
<dbReference type="InterPro" id="IPR018073">
    <property type="entry name" value="Prot_inh_cystat_CS"/>
</dbReference>
<evidence type="ECO:0000256" key="1">
    <source>
        <dbReference type="SAM" id="SignalP"/>
    </source>
</evidence>
<sequence>MYSALANLLLLACIAVIEVESGGGLTHARPLTDSEEREFGELIEKKLPGFIGADVTGFRFISVRTQIVAGTVYHVKIQLPGENCLSVKIFRPLPTQGNEISIIDTKYVNC</sequence>
<dbReference type="InterPro" id="IPR046350">
    <property type="entry name" value="Cystatin_sf"/>
</dbReference>
<dbReference type="SUPFAM" id="SSF54403">
    <property type="entry name" value="Cystatin/monellin"/>
    <property type="match status" value="1"/>
</dbReference>
<keyword evidence="1" id="KW-0732">Signal</keyword>